<feature type="domain" description="N-acetyltransferase" evidence="1">
    <location>
        <begin position="1"/>
        <end position="149"/>
    </location>
</feature>
<dbReference type="Gene3D" id="3.40.630.30">
    <property type="match status" value="1"/>
</dbReference>
<organism evidence="2">
    <name type="scientific">marine sediment metagenome</name>
    <dbReference type="NCBI Taxonomy" id="412755"/>
    <lineage>
        <taxon>unclassified sequences</taxon>
        <taxon>metagenomes</taxon>
        <taxon>ecological metagenomes</taxon>
    </lineage>
</organism>
<dbReference type="EMBL" id="LAZR01044027">
    <property type="protein sequence ID" value="KKL05640.1"/>
    <property type="molecule type" value="Genomic_DNA"/>
</dbReference>
<accession>A0A0F9A854</accession>
<protein>
    <recommendedName>
        <fullName evidence="1">N-acetyltransferase domain-containing protein</fullName>
    </recommendedName>
</protein>
<dbReference type="InterPro" id="IPR000182">
    <property type="entry name" value="GNAT_dom"/>
</dbReference>
<sequence>MYERSIYRQDCEFDEKAAKALLMRCIQRHGGRQDGSTFVFVAERAGVIEGFIIAALSRLYGIGTKLLAADTHFYVSKRAHARDAFKLIDAYEAWAAENEQVIEIDVCATNAVGEFRRTEKLYRRLGFEPFGVILSKRVNTTEIKECAIL</sequence>
<dbReference type="SUPFAM" id="SSF55729">
    <property type="entry name" value="Acyl-CoA N-acyltransferases (Nat)"/>
    <property type="match status" value="1"/>
</dbReference>
<name>A0A0F9A854_9ZZZZ</name>
<dbReference type="GO" id="GO:0016747">
    <property type="term" value="F:acyltransferase activity, transferring groups other than amino-acyl groups"/>
    <property type="evidence" value="ECO:0007669"/>
    <property type="project" value="InterPro"/>
</dbReference>
<proteinExistence type="predicted"/>
<gene>
    <name evidence="2" type="ORF">LCGC14_2604010</name>
</gene>
<evidence type="ECO:0000313" key="2">
    <source>
        <dbReference type="EMBL" id="KKL05640.1"/>
    </source>
</evidence>
<comment type="caution">
    <text evidence="2">The sequence shown here is derived from an EMBL/GenBank/DDBJ whole genome shotgun (WGS) entry which is preliminary data.</text>
</comment>
<reference evidence="2" key="1">
    <citation type="journal article" date="2015" name="Nature">
        <title>Complex archaea that bridge the gap between prokaryotes and eukaryotes.</title>
        <authorList>
            <person name="Spang A."/>
            <person name="Saw J.H."/>
            <person name="Jorgensen S.L."/>
            <person name="Zaremba-Niedzwiedzka K."/>
            <person name="Martijn J."/>
            <person name="Lind A.E."/>
            <person name="van Eijk R."/>
            <person name="Schleper C."/>
            <person name="Guy L."/>
            <person name="Ettema T.J."/>
        </authorList>
    </citation>
    <scope>NUCLEOTIDE SEQUENCE</scope>
</reference>
<dbReference type="AlphaFoldDB" id="A0A0F9A854"/>
<evidence type="ECO:0000259" key="1">
    <source>
        <dbReference type="PROSITE" id="PS51186"/>
    </source>
</evidence>
<dbReference type="InterPro" id="IPR016181">
    <property type="entry name" value="Acyl_CoA_acyltransferase"/>
</dbReference>
<dbReference type="PROSITE" id="PS51186">
    <property type="entry name" value="GNAT"/>
    <property type="match status" value="1"/>
</dbReference>